<keyword evidence="1" id="KW-0812">Transmembrane</keyword>
<feature type="transmembrane region" description="Helical" evidence="1">
    <location>
        <begin position="12"/>
        <end position="35"/>
    </location>
</feature>
<keyword evidence="1" id="KW-0472">Membrane</keyword>
<keyword evidence="1" id="KW-1133">Transmembrane helix</keyword>
<dbReference type="GeneID" id="17283391"/>
<name>A0A0D3KQT6_EMIH1</name>
<dbReference type="Proteomes" id="UP000013827">
    <property type="component" value="Unassembled WGS sequence"/>
</dbReference>
<sequence length="74" mass="8275">MMNAKEAPRYKGFFKIFFFSLLAMVFGFLCGLGALKADALTSSKLAILRAHDRQLLVEVGKTSDVLADYGERER</sequence>
<dbReference type="HOGENOM" id="CLU_2692981_0_0_1"/>
<evidence type="ECO:0000313" key="3">
    <source>
        <dbReference type="Proteomes" id="UP000013827"/>
    </source>
</evidence>
<organism evidence="2 3">
    <name type="scientific">Emiliania huxleyi (strain CCMP1516)</name>
    <dbReference type="NCBI Taxonomy" id="280463"/>
    <lineage>
        <taxon>Eukaryota</taxon>
        <taxon>Haptista</taxon>
        <taxon>Haptophyta</taxon>
        <taxon>Prymnesiophyceae</taxon>
        <taxon>Isochrysidales</taxon>
        <taxon>Noelaerhabdaceae</taxon>
        <taxon>Emiliania</taxon>
    </lineage>
</organism>
<dbReference type="RefSeq" id="XP_005790550.1">
    <property type="nucleotide sequence ID" value="XM_005790493.1"/>
</dbReference>
<evidence type="ECO:0000313" key="2">
    <source>
        <dbReference type="EnsemblProtists" id="EOD38121"/>
    </source>
</evidence>
<proteinExistence type="predicted"/>
<dbReference type="EnsemblProtists" id="EOD38121">
    <property type="protein sequence ID" value="EOD38121"/>
    <property type="gene ID" value="EMIHUDRAFT_200577"/>
</dbReference>
<dbReference type="KEGG" id="ehx:EMIHUDRAFT_200577"/>
<reference evidence="3" key="1">
    <citation type="journal article" date="2013" name="Nature">
        <title>Pan genome of the phytoplankton Emiliania underpins its global distribution.</title>
        <authorList>
            <person name="Read B.A."/>
            <person name="Kegel J."/>
            <person name="Klute M.J."/>
            <person name="Kuo A."/>
            <person name="Lefebvre S.C."/>
            <person name="Maumus F."/>
            <person name="Mayer C."/>
            <person name="Miller J."/>
            <person name="Monier A."/>
            <person name="Salamov A."/>
            <person name="Young J."/>
            <person name="Aguilar M."/>
            <person name="Claverie J.M."/>
            <person name="Frickenhaus S."/>
            <person name="Gonzalez K."/>
            <person name="Herman E.K."/>
            <person name="Lin Y.C."/>
            <person name="Napier J."/>
            <person name="Ogata H."/>
            <person name="Sarno A.F."/>
            <person name="Shmutz J."/>
            <person name="Schroeder D."/>
            <person name="de Vargas C."/>
            <person name="Verret F."/>
            <person name="von Dassow P."/>
            <person name="Valentin K."/>
            <person name="Van de Peer Y."/>
            <person name="Wheeler G."/>
            <person name="Dacks J.B."/>
            <person name="Delwiche C.F."/>
            <person name="Dyhrman S.T."/>
            <person name="Glockner G."/>
            <person name="John U."/>
            <person name="Richards T."/>
            <person name="Worden A.Z."/>
            <person name="Zhang X."/>
            <person name="Grigoriev I.V."/>
            <person name="Allen A.E."/>
            <person name="Bidle K."/>
            <person name="Borodovsky M."/>
            <person name="Bowler C."/>
            <person name="Brownlee C."/>
            <person name="Cock J.M."/>
            <person name="Elias M."/>
            <person name="Gladyshev V.N."/>
            <person name="Groth M."/>
            <person name="Guda C."/>
            <person name="Hadaegh A."/>
            <person name="Iglesias-Rodriguez M.D."/>
            <person name="Jenkins J."/>
            <person name="Jones B.M."/>
            <person name="Lawson T."/>
            <person name="Leese F."/>
            <person name="Lindquist E."/>
            <person name="Lobanov A."/>
            <person name="Lomsadze A."/>
            <person name="Malik S.B."/>
            <person name="Marsh M.E."/>
            <person name="Mackinder L."/>
            <person name="Mock T."/>
            <person name="Mueller-Roeber B."/>
            <person name="Pagarete A."/>
            <person name="Parker M."/>
            <person name="Probert I."/>
            <person name="Quesneville H."/>
            <person name="Raines C."/>
            <person name="Rensing S.A."/>
            <person name="Riano-Pachon D.M."/>
            <person name="Richier S."/>
            <person name="Rokitta S."/>
            <person name="Shiraiwa Y."/>
            <person name="Soanes D.M."/>
            <person name="van der Giezen M."/>
            <person name="Wahlund T.M."/>
            <person name="Williams B."/>
            <person name="Wilson W."/>
            <person name="Wolfe G."/>
            <person name="Wurch L.L."/>
        </authorList>
    </citation>
    <scope>NUCLEOTIDE SEQUENCE</scope>
</reference>
<evidence type="ECO:0000256" key="1">
    <source>
        <dbReference type="SAM" id="Phobius"/>
    </source>
</evidence>
<protein>
    <submittedName>
        <fullName evidence="2">Uncharacterized protein</fullName>
    </submittedName>
</protein>
<reference evidence="2" key="2">
    <citation type="submission" date="2024-10" db="UniProtKB">
        <authorList>
            <consortium name="EnsemblProtists"/>
        </authorList>
    </citation>
    <scope>IDENTIFICATION</scope>
</reference>
<dbReference type="PaxDb" id="2903-EOD38121"/>
<keyword evidence="3" id="KW-1185">Reference proteome</keyword>
<accession>A0A0D3KQT6</accession>
<dbReference type="AlphaFoldDB" id="A0A0D3KQT6"/>